<reference evidence="3" key="1">
    <citation type="submission" date="2015-11" db="EMBL/GenBank/DDBJ databases">
        <title>Complete genome sequence of a polyethylene-glycol degrader Sphingopyxis macrogoltabida 203N (NBRC 111659).</title>
        <authorList>
            <person name="Yoshiyuki O."/>
            <person name="Shouta N."/>
            <person name="Nagata Y."/>
            <person name="Numata M."/>
            <person name="Tsuchikane K."/>
            <person name="Hosoyama A."/>
            <person name="Yamazoe A."/>
            <person name="Tsuda M."/>
            <person name="Fujita N."/>
            <person name="Kawai F."/>
        </authorList>
    </citation>
    <scope>NUCLEOTIDE SEQUENCE [LARGE SCALE GENOMIC DNA]</scope>
    <source>
        <strain evidence="3">203N</strain>
    </source>
</reference>
<reference evidence="2 3" key="2">
    <citation type="journal article" date="2016" name="Genome Announc.">
        <title>Complete Genome Sequence of Sphingopyxis macrogoltabida Strain 203N (NBRC 111659), a Polyethylene Glycol Degrader.</title>
        <authorList>
            <person name="Ohtsubo Y."/>
            <person name="Nonoyama S."/>
            <person name="Nagata Y."/>
            <person name="Numata M."/>
            <person name="Tsuchikane K."/>
            <person name="Hosoyama A."/>
            <person name="Yamazoe A."/>
            <person name="Tsuda M."/>
            <person name="Fujita N."/>
            <person name="Kawai F."/>
        </authorList>
    </citation>
    <scope>NUCLEOTIDE SEQUENCE [LARGE SCALE GENOMIC DNA]</scope>
    <source>
        <strain evidence="2 3">203N</strain>
    </source>
</reference>
<dbReference type="Pfam" id="PF08808">
    <property type="entry name" value="RES"/>
    <property type="match status" value="1"/>
</dbReference>
<dbReference type="RefSeq" id="WP_054731728.1">
    <property type="nucleotide sequence ID" value="NZ_CP009429.1"/>
</dbReference>
<evidence type="ECO:0000313" key="3">
    <source>
        <dbReference type="Proteomes" id="UP000076088"/>
    </source>
</evidence>
<sequence>MELDNPDAKEFASWRSYDVYADRVRHSSRYVWDPAIQAFLATVIATIEQRDQTLHTGRILFRAQQGVEVFDQHDEQGNWIGEYTSGFGAKRMKPLERRAKEGRANPAGIPVLYLGSTAETSISEVRPWVGAEVSVAKCRILRDLRTLDLSLGHGHSSFGGLNMGQIMGTTPISAPEKKSAVWTDIDNAFSRPVTLSDDSADYVPTQILAELFRAQGYDAIAYKSQFGDDEGYNIAVFDPSAVDVISCAPYRVETIKVTAAQFDNDWYKHVAGEEELNQLANSTEEDHRPT</sequence>
<dbReference type="EMBL" id="CP013344">
    <property type="protein sequence ID" value="AMU91741.1"/>
    <property type="molecule type" value="Genomic_DNA"/>
</dbReference>
<dbReference type="SMART" id="SM00953">
    <property type="entry name" value="RES"/>
    <property type="match status" value="1"/>
</dbReference>
<accession>A0AAC9AY80</accession>
<evidence type="ECO:0000313" key="2">
    <source>
        <dbReference type="EMBL" id="AMU91741.1"/>
    </source>
</evidence>
<dbReference type="AlphaFoldDB" id="A0AAC9AY80"/>
<dbReference type="InterPro" id="IPR014914">
    <property type="entry name" value="RES_dom"/>
</dbReference>
<name>A0AAC9AY80_SPHMC</name>
<gene>
    <name evidence="2" type="ORF">ATM17_22265</name>
</gene>
<feature type="domain" description="RES" evidence="1">
    <location>
        <begin position="89"/>
        <end position="248"/>
    </location>
</feature>
<dbReference type="Proteomes" id="UP000076088">
    <property type="component" value="Chromosome"/>
</dbReference>
<protein>
    <recommendedName>
        <fullName evidence="1">RES domain-containing protein</fullName>
    </recommendedName>
</protein>
<proteinExistence type="predicted"/>
<organism evidence="2 3">
    <name type="scientific">Sphingopyxis macrogoltabida</name>
    <name type="common">Sphingomonas macrogoltabidus</name>
    <dbReference type="NCBI Taxonomy" id="33050"/>
    <lineage>
        <taxon>Bacteria</taxon>
        <taxon>Pseudomonadati</taxon>
        <taxon>Pseudomonadota</taxon>
        <taxon>Alphaproteobacteria</taxon>
        <taxon>Sphingomonadales</taxon>
        <taxon>Sphingomonadaceae</taxon>
        <taxon>Sphingopyxis</taxon>
    </lineage>
</organism>
<evidence type="ECO:0000259" key="1">
    <source>
        <dbReference type="SMART" id="SM00953"/>
    </source>
</evidence>
<keyword evidence="3" id="KW-1185">Reference proteome</keyword>
<dbReference type="KEGG" id="smaz:LH19_21705"/>